<gene>
    <name evidence="1" type="ORF">VFPPC_16107</name>
</gene>
<sequence length="88" mass="9923">MGANQQRDWEARSTSISPAWTLSLPATRQHSKRRQVMASICQLGRQPTEDFSVMPGCMRFSMDHVPTTFHLDNIETAVGLARTIPPRL</sequence>
<proteinExistence type="predicted"/>
<dbReference type="RefSeq" id="XP_018144133.1">
    <property type="nucleotide sequence ID" value="XM_018293860.1"/>
</dbReference>
<reference evidence="1 2" key="1">
    <citation type="journal article" date="2016" name="PLoS Pathog.">
        <title>Biosynthesis of antibiotic leucinostatins in bio-control fungus Purpureocillium lilacinum and their inhibition on phytophthora revealed by genome mining.</title>
        <authorList>
            <person name="Wang G."/>
            <person name="Liu Z."/>
            <person name="Lin R."/>
            <person name="Li E."/>
            <person name="Mao Z."/>
            <person name="Ling J."/>
            <person name="Yang Y."/>
            <person name="Yin W.B."/>
            <person name="Xie B."/>
        </authorList>
    </citation>
    <scope>NUCLEOTIDE SEQUENCE [LARGE SCALE GENOMIC DNA]</scope>
    <source>
        <strain evidence="1">170</strain>
    </source>
</reference>
<dbReference type="GeneID" id="28857854"/>
<dbReference type="KEGG" id="pchm:VFPPC_16107"/>
<comment type="caution">
    <text evidence="1">The sequence shown here is derived from an EMBL/GenBank/DDBJ whole genome shotgun (WGS) entry which is preliminary data.</text>
</comment>
<evidence type="ECO:0000313" key="2">
    <source>
        <dbReference type="Proteomes" id="UP000078397"/>
    </source>
</evidence>
<keyword evidence="2" id="KW-1185">Reference proteome</keyword>
<accession>A0A179FN54</accession>
<dbReference type="EMBL" id="LSBJ02000004">
    <property type="protein sequence ID" value="OAQ67046.1"/>
    <property type="molecule type" value="Genomic_DNA"/>
</dbReference>
<dbReference type="Proteomes" id="UP000078397">
    <property type="component" value="Unassembled WGS sequence"/>
</dbReference>
<dbReference type="AlphaFoldDB" id="A0A179FN54"/>
<evidence type="ECO:0000313" key="1">
    <source>
        <dbReference type="EMBL" id="OAQ67046.1"/>
    </source>
</evidence>
<organism evidence="1 2">
    <name type="scientific">Pochonia chlamydosporia 170</name>
    <dbReference type="NCBI Taxonomy" id="1380566"/>
    <lineage>
        <taxon>Eukaryota</taxon>
        <taxon>Fungi</taxon>
        <taxon>Dikarya</taxon>
        <taxon>Ascomycota</taxon>
        <taxon>Pezizomycotina</taxon>
        <taxon>Sordariomycetes</taxon>
        <taxon>Hypocreomycetidae</taxon>
        <taxon>Hypocreales</taxon>
        <taxon>Clavicipitaceae</taxon>
        <taxon>Pochonia</taxon>
    </lineage>
</organism>
<protein>
    <submittedName>
        <fullName evidence="1">Uncharacterized protein</fullName>
    </submittedName>
</protein>
<name>A0A179FN54_METCM</name>